<comment type="similarity">
    <text evidence="1">Belongs to the HupF/HypC family.</text>
</comment>
<dbReference type="EMBL" id="BOPZ01000002">
    <property type="protein sequence ID" value="GIM27743.1"/>
    <property type="molecule type" value="Genomic_DNA"/>
</dbReference>
<name>A0A919RZC4_9CLOT</name>
<dbReference type="PRINTS" id="PR00445">
    <property type="entry name" value="HUPFHYPC"/>
</dbReference>
<protein>
    <submittedName>
        <fullName evidence="2">Hydrogenase formation protein</fullName>
    </submittedName>
</protein>
<dbReference type="RefSeq" id="WP_212902495.1">
    <property type="nucleotide sequence ID" value="NZ_BOPZ01000002.1"/>
</dbReference>
<keyword evidence="3" id="KW-1185">Reference proteome</keyword>
<dbReference type="FunFam" id="2.30.30.140:FF:000022">
    <property type="entry name" value="Hydrogenase assembly chaperone HybG"/>
    <property type="match status" value="1"/>
</dbReference>
<comment type="caution">
    <text evidence="2">The sequence shown here is derived from an EMBL/GenBank/DDBJ whole genome shotgun (WGS) entry which is preliminary data.</text>
</comment>
<dbReference type="GO" id="GO:0051604">
    <property type="term" value="P:protein maturation"/>
    <property type="evidence" value="ECO:0007669"/>
    <property type="project" value="TreeGrafter"/>
</dbReference>
<evidence type="ECO:0000313" key="3">
    <source>
        <dbReference type="Proteomes" id="UP000679179"/>
    </source>
</evidence>
<dbReference type="InterPro" id="IPR001109">
    <property type="entry name" value="Hydrogenase_HupF/HypC"/>
</dbReference>
<accession>A0A919RZC4</accession>
<sequence>MCVAVPAEVIEIMGSEALVNFGGVKKKVNIDLVEDLKVGEYVLLHAGCAMQKIDKEEAENTLKLFEALAESE</sequence>
<organism evidence="2 3">
    <name type="scientific">Clostridium polyendosporum</name>
    <dbReference type="NCBI Taxonomy" id="69208"/>
    <lineage>
        <taxon>Bacteria</taxon>
        <taxon>Bacillati</taxon>
        <taxon>Bacillota</taxon>
        <taxon>Clostridia</taxon>
        <taxon>Eubacteriales</taxon>
        <taxon>Clostridiaceae</taxon>
        <taxon>Clostridium</taxon>
    </lineage>
</organism>
<dbReference type="NCBIfam" id="TIGR00074">
    <property type="entry name" value="hypC_hupF"/>
    <property type="match status" value="1"/>
</dbReference>
<dbReference type="GO" id="GO:0005506">
    <property type="term" value="F:iron ion binding"/>
    <property type="evidence" value="ECO:0007669"/>
    <property type="project" value="TreeGrafter"/>
</dbReference>
<dbReference type="PANTHER" id="PTHR35177:SF2">
    <property type="entry name" value="HYDROGENASE MATURATION FACTOR HYBG"/>
    <property type="match status" value="1"/>
</dbReference>
<dbReference type="AlphaFoldDB" id="A0A919RZC4"/>
<reference evidence="2" key="1">
    <citation type="submission" date="2021-03" db="EMBL/GenBank/DDBJ databases">
        <title>Taxonomic study of Clostridium polyendosporum from meadow-gley soil under rice.</title>
        <authorList>
            <person name="Kobayashi H."/>
            <person name="Tanizawa Y."/>
            <person name="Yagura M."/>
        </authorList>
    </citation>
    <scope>NUCLEOTIDE SEQUENCE</scope>
    <source>
        <strain evidence="2">JCM 30710</strain>
    </source>
</reference>
<gene>
    <name evidence="2" type="primary">hypC</name>
    <name evidence="2" type="ORF">CPJCM30710_04090</name>
</gene>
<evidence type="ECO:0000313" key="2">
    <source>
        <dbReference type="EMBL" id="GIM27743.1"/>
    </source>
</evidence>
<dbReference type="GO" id="GO:1902670">
    <property type="term" value="F:carbon dioxide binding"/>
    <property type="evidence" value="ECO:0007669"/>
    <property type="project" value="TreeGrafter"/>
</dbReference>
<dbReference type="PANTHER" id="PTHR35177">
    <property type="entry name" value="HYDROGENASE MATURATION FACTOR HYBG"/>
    <property type="match status" value="1"/>
</dbReference>
<dbReference type="Gene3D" id="2.30.30.140">
    <property type="match status" value="1"/>
</dbReference>
<dbReference type="SUPFAM" id="SSF159127">
    <property type="entry name" value="HupF/HypC-like"/>
    <property type="match status" value="1"/>
</dbReference>
<dbReference type="Proteomes" id="UP000679179">
    <property type="component" value="Unassembled WGS sequence"/>
</dbReference>
<evidence type="ECO:0000256" key="1">
    <source>
        <dbReference type="ARBA" id="ARBA00006018"/>
    </source>
</evidence>
<proteinExistence type="inferred from homology"/>
<dbReference type="Pfam" id="PF01455">
    <property type="entry name" value="HupF_HypC"/>
    <property type="match status" value="1"/>
</dbReference>